<dbReference type="Proteomes" id="UP000295172">
    <property type="component" value="Unassembled WGS sequence"/>
</dbReference>
<keyword evidence="3" id="KW-0804">Transcription</keyword>
<evidence type="ECO:0000256" key="1">
    <source>
        <dbReference type="ARBA" id="ARBA00023015"/>
    </source>
</evidence>
<dbReference type="InterPro" id="IPR000792">
    <property type="entry name" value="Tscrpt_reg_LuxR_C"/>
</dbReference>
<evidence type="ECO:0000256" key="2">
    <source>
        <dbReference type="ARBA" id="ARBA00023125"/>
    </source>
</evidence>
<evidence type="ECO:0000256" key="3">
    <source>
        <dbReference type="ARBA" id="ARBA00023163"/>
    </source>
</evidence>
<dbReference type="PANTHER" id="PTHR44688">
    <property type="entry name" value="DNA-BINDING TRANSCRIPTIONAL ACTIVATOR DEVR_DOSR"/>
    <property type="match status" value="1"/>
</dbReference>
<dbReference type="EMBL" id="SMKR01000211">
    <property type="protein sequence ID" value="TDD15072.1"/>
    <property type="molecule type" value="Genomic_DNA"/>
</dbReference>
<accession>A0A4R4W8M3</accession>
<evidence type="ECO:0000313" key="5">
    <source>
        <dbReference type="EMBL" id="TDD15072.1"/>
    </source>
</evidence>
<dbReference type="SUPFAM" id="SSF46894">
    <property type="entry name" value="C-terminal effector domain of the bipartite response regulators"/>
    <property type="match status" value="1"/>
</dbReference>
<dbReference type="SMART" id="SM00421">
    <property type="entry name" value="HTH_LUXR"/>
    <property type="match status" value="1"/>
</dbReference>
<sequence length="534" mass="57615">MTADLIAQARAALRRGDPQAARAVLMRTDPGPEALEVLASASFVLFEYERSLREMESAYAGYRTAGDGAGAARVARMLGGMHGSTSGDWAVAGGWIARAKTLLSELPDSSERGWVALTEGMFTDDRARKNADFQLAIEVGRRTHDADLALAALAYLGASLVHDDRVEEGMVLLDEACAAVAGDEVDSFIVVEEIFCQLFAACEHTRDVRRAEQWMRIGRQVAERRRLPAVSAYCHTHYGGILTAAGRWSEADATLTEAIRLWALGRRTLKAGALARLADLRVKQGRYDEAAALLEGLTDGDATRPLAALHLARGEYAIALDLLEHAVRRADPRSSSCLPLLGLLVDAQLAAGRDPGATIEAMTACAQAHPSPSANALVALAHGRAGHGDPKAWLRDALDGFNQSHLPLEASLCRLDLARACSRDNPEVAVAEARSALLSFEMLEAARHVDAAAAVLRELGHRVMPPKPSGQSLTRREEDVLRLLGEGLSNPEISDRLFISRKTVEHHVGNILVKLGLRNRAEAAAYVVRREPAR</sequence>
<dbReference type="InterPro" id="IPR016032">
    <property type="entry name" value="Sig_transdc_resp-reg_C-effctor"/>
</dbReference>
<dbReference type="PROSITE" id="PS50043">
    <property type="entry name" value="HTH_LUXR_2"/>
    <property type="match status" value="1"/>
</dbReference>
<protein>
    <submittedName>
        <fullName evidence="5">Helix-turn-helix transcriptional regulator</fullName>
    </submittedName>
</protein>
<organism evidence="5 6">
    <name type="scientific">Kribbella turkmenica</name>
    <dbReference type="NCBI Taxonomy" id="2530375"/>
    <lineage>
        <taxon>Bacteria</taxon>
        <taxon>Bacillati</taxon>
        <taxon>Actinomycetota</taxon>
        <taxon>Actinomycetes</taxon>
        <taxon>Propionibacteriales</taxon>
        <taxon>Kribbellaceae</taxon>
        <taxon>Kribbella</taxon>
    </lineage>
</organism>
<reference evidence="5 6" key="1">
    <citation type="submission" date="2019-02" db="EMBL/GenBank/DDBJ databases">
        <title>Draft genome sequences of novel Actinobacteria.</title>
        <authorList>
            <person name="Sahin N."/>
            <person name="Ay H."/>
            <person name="Saygin H."/>
        </authorList>
    </citation>
    <scope>NUCLEOTIDE SEQUENCE [LARGE SCALE GENOMIC DNA]</scope>
    <source>
        <strain evidence="5 6">16K104</strain>
    </source>
</reference>
<dbReference type="Pfam" id="PF00196">
    <property type="entry name" value="GerE"/>
    <property type="match status" value="1"/>
</dbReference>
<dbReference type="Gene3D" id="1.25.40.10">
    <property type="entry name" value="Tetratricopeptide repeat domain"/>
    <property type="match status" value="1"/>
</dbReference>
<dbReference type="OrthoDB" id="27092at2"/>
<dbReference type="InterPro" id="IPR011990">
    <property type="entry name" value="TPR-like_helical_dom_sf"/>
</dbReference>
<comment type="caution">
    <text evidence="5">The sequence shown here is derived from an EMBL/GenBank/DDBJ whole genome shotgun (WGS) entry which is preliminary data.</text>
</comment>
<dbReference type="GO" id="GO:0003677">
    <property type="term" value="F:DNA binding"/>
    <property type="evidence" value="ECO:0007669"/>
    <property type="project" value="UniProtKB-KW"/>
</dbReference>
<name>A0A4R4W8M3_9ACTN</name>
<dbReference type="GO" id="GO:0006355">
    <property type="term" value="P:regulation of DNA-templated transcription"/>
    <property type="evidence" value="ECO:0007669"/>
    <property type="project" value="InterPro"/>
</dbReference>
<feature type="domain" description="HTH luxR-type" evidence="4">
    <location>
        <begin position="466"/>
        <end position="531"/>
    </location>
</feature>
<dbReference type="PANTHER" id="PTHR44688:SF16">
    <property type="entry name" value="DNA-BINDING TRANSCRIPTIONAL ACTIVATOR DEVR_DOSR"/>
    <property type="match status" value="1"/>
</dbReference>
<dbReference type="AlphaFoldDB" id="A0A4R4W8M3"/>
<evidence type="ECO:0000313" key="6">
    <source>
        <dbReference type="Proteomes" id="UP000295172"/>
    </source>
</evidence>
<dbReference type="SUPFAM" id="SSF48452">
    <property type="entry name" value="TPR-like"/>
    <property type="match status" value="1"/>
</dbReference>
<dbReference type="PRINTS" id="PR00038">
    <property type="entry name" value="HTHLUXR"/>
</dbReference>
<dbReference type="RefSeq" id="WP_132326807.1">
    <property type="nucleotide sequence ID" value="NZ_SMKR01000211.1"/>
</dbReference>
<evidence type="ECO:0000259" key="4">
    <source>
        <dbReference type="PROSITE" id="PS50043"/>
    </source>
</evidence>
<dbReference type="Gene3D" id="1.10.10.10">
    <property type="entry name" value="Winged helix-like DNA-binding domain superfamily/Winged helix DNA-binding domain"/>
    <property type="match status" value="1"/>
</dbReference>
<dbReference type="InterPro" id="IPR036388">
    <property type="entry name" value="WH-like_DNA-bd_sf"/>
</dbReference>
<dbReference type="PROSITE" id="PS00622">
    <property type="entry name" value="HTH_LUXR_1"/>
    <property type="match status" value="1"/>
</dbReference>
<keyword evidence="2" id="KW-0238">DNA-binding</keyword>
<keyword evidence="1" id="KW-0805">Transcription regulation</keyword>
<keyword evidence="6" id="KW-1185">Reference proteome</keyword>
<proteinExistence type="predicted"/>
<gene>
    <name evidence="5" type="ORF">E1218_32115</name>
</gene>
<dbReference type="CDD" id="cd06170">
    <property type="entry name" value="LuxR_C_like"/>
    <property type="match status" value="1"/>
</dbReference>